<protein>
    <submittedName>
        <fullName evidence="1">Uncharacterized protein</fullName>
    </submittedName>
</protein>
<evidence type="ECO:0000313" key="2">
    <source>
        <dbReference type="Proteomes" id="UP001631993"/>
    </source>
</evidence>
<reference evidence="1 2" key="1">
    <citation type="submission" date="2024-12" db="EMBL/GenBank/DDBJ databases">
        <title>Forecasting of Potato common scab and diversities of Pathogenic streptomyces spp. in china.</title>
        <authorList>
            <person name="Handique U."/>
            <person name="Wu J."/>
        </authorList>
    </citation>
    <scope>NUCLEOTIDE SEQUENCE [LARGE SCALE GENOMIC DNA]</scope>
    <source>
        <strain evidence="1 2">ZRIMU1585</strain>
    </source>
</reference>
<accession>A0ABW9IEK0</accession>
<evidence type="ECO:0000313" key="1">
    <source>
        <dbReference type="EMBL" id="MFM9646151.1"/>
    </source>
</evidence>
<name>A0ABW9IEK0_STRGJ</name>
<gene>
    <name evidence="1" type="ORF">ACKI1S_08370</name>
</gene>
<dbReference type="EMBL" id="JBJVNE010000004">
    <property type="protein sequence ID" value="MFM9646151.1"/>
    <property type="molecule type" value="Genomic_DNA"/>
</dbReference>
<dbReference type="Proteomes" id="UP001631993">
    <property type="component" value="Unassembled WGS sequence"/>
</dbReference>
<comment type="caution">
    <text evidence="1">The sequence shown here is derived from an EMBL/GenBank/DDBJ whole genome shotgun (WGS) entry which is preliminary data.</text>
</comment>
<organism evidence="1 2">
    <name type="scientific">Streptomyces galilaeus</name>
    <dbReference type="NCBI Taxonomy" id="33899"/>
    <lineage>
        <taxon>Bacteria</taxon>
        <taxon>Bacillati</taxon>
        <taxon>Actinomycetota</taxon>
        <taxon>Actinomycetes</taxon>
        <taxon>Kitasatosporales</taxon>
        <taxon>Streptomycetaceae</taxon>
        <taxon>Streptomyces</taxon>
    </lineage>
</organism>
<proteinExistence type="predicted"/>
<sequence>MPTSDWIRQLLPFSRGWAAFAACRETAAPGLEHALGDDPEDRTLCGIRSDRVTVYRHHFRPGAAYACRPCARRARAGRPAPGGLTSGRVPFP</sequence>
<keyword evidence="2" id="KW-1185">Reference proteome</keyword>
<dbReference type="RefSeq" id="WP_365271905.1">
    <property type="nucleotide sequence ID" value="NZ_JBJVMW010000003.1"/>
</dbReference>